<reference evidence="2" key="1">
    <citation type="submission" date="2018-06" db="EMBL/GenBank/DDBJ databases">
        <authorList>
            <person name="Zhirakovskaya E."/>
        </authorList>
    </citation>
    <scope>NUCLEOTIDE SEQUENCE</scope>
</reference>
<dbReference type="EMBL" id="UOFU01000129">
    <property type="protein sequence ID" value="VAW97769.1"/>
    <property type="molecule type" value="Genomic_DNA"/>
</dbReference>
<keyword evidence="1" id="KW-0812">Transmembrane</keyword>
<keyword evidence="1" id="KW-0472">Membrane</keyword>
<feature type="transmembrane region" description="Helical" evidence="1">
    <location>
        <begin position="119"/>
        <end position="136"/>
    </location>
</feature>
<dbReference type="AlphaFoldDB" id="A0A3B1AHJ2"/>
<proteinExistence type="predicted"/>
<name>A0A3B1AHJ2_9ZZZZ</name>
<evidence type="ECO:0000256" key="1">
    <source>
        <dbReference type="SAM" id="Phobius"/>
    </source>
</evidence>
<sequence>MSRHLRAKSMMMVSVVFGIYSLLWATAPFDAINFPARLILDSADWPVDNLFSPLDKETQLLSAIGSGLLAAVAIFLGGIVVPAIREGNRSVIRTTIVAMVAWYIIDGVGSIASGAGSNVIFNSIYLALVLIPLVGAKKSDEAFRVGT</sequence>
<evidence type="ECO:0000313" key="2">
    <source>
        <dbReference type="EMBL" id="VAW97769.1"/>
    </source>
</evidence>
<keyword evidence="1" id="KW-1133">Transmembrane helix</keyword>
<protein>
    <submittedName>
        <fullName evidence="2">Uncharacterized protein</fullName>
    </submittedName>
</protein>
<feature type="transmembrane region" description="Helical" evidence="1">
    <location>
        <begin position="96"/>
        <end position="113"/>
    </location>
</feature>
<accession>A0A3B1AHJ2</accession>
<feature type="transmembrane region" description="Helical" evidence="1">
    <location>
        <begin position="60"/>
        <end position="84"/>
    </location>
</feature>
<gene>
    <name evidence="2" type="ORF">MNBD_GAMMA20-2242</name>
</gene>
<organism evidence="2">
    <name type="scientific">hydrothermal vent metagenome</name>
    <dbReference type="NCBI Taxonomy" id="652676"/>
    <lineage>
        <taxon>unclassified sequences</taxon>
        <taxon>metagenomes</taxon>
        <taxon>ecological metagenomes</taxon>
    </lineage>
</organism>